<dbReference type="AlphaFoldDB" id="A0A8H6ZKV3"/>
<dbReference type="EMBL" id="JACETU010000009">
    <property type="protein sequence ID" value="KAF7420813.1"/>
    <property type="molecule type" value="Genomic_DNA"/>
</dbReference>
<dbReference type="OrthoDB" id="5569309at2759"/>
<keyword evidence="2" id="KW-0472">Membrane</keyword>
<dbReference type="Proteomes" id="UP000623687">
    <property type="component" value="Unassembled WGS sequence"/>
</dbReference>
<dbReference type="PANTHER" id="PTHR41807">
    <property type="entry name" value="GLUTATHIONE TRANSFERASE 3"/>
    <property type="match status" value="1"/>
</dbReference>
<keyword evidence="4" id="KW-1185">Reference proteome</keyword>
<evidence type="ECO:0000313" key="3">
    <source>
        <dbReference type="EMBL" id="KAF7420813.1"/>
    </source>
</evidence>
<sequence length="529" mass="58497">MPPIQIYTGSLQPKKKAELQEIAIALEISDAGTNYELQQRIKKHLDDNPDLEDQDEFRGLYGRNRRGRSSRGSVQPVESSKTGSATGITQFVPAADNEEERKPSTLTHRTKKRVIPLDPVLEVEATPQQDMRYISVLLKHPISPQEPSPSPSASHGRTNRSMSPTDAQEHDFEAEGEGAASHARVMSAPSPSPSARVTSQRRTLLAYIHMFIDATRAFFSNPTNISNLTAFTEFAYIICIATPWRHAYYTISSGVTIQVPVFGSDFVFPLFLILLHWVLPTLVIPSLVGAFVSFARPYTRLAASSSSSTSNVHIDKYPSLLTHVAAAYDPLTASIARLACHIAWPYRLLPPTNIVTPLIPYPNVLPPVPPTEIALDVLGWNWRIFDASVVLAFAPPPPVEREVVFDLPLRGSYIRSSPHICSQPTASPHDHYNRVRGDSNLFRVGLRGVVEYLETEGNIPASSRNPVLDEFDTHPLLAGAPILTVIQSYHYASFLASPETIAVVLALGLFVVDIPKLREYLKHSAARWP</sequence>
<organism evidence="3 4">
    <name type="scientific">Pleurotus ostreatus</name>
    <name type="common">Oyster mushroom</name>
    <name type="synonym">White-rot fungus</name>
    <dbReference type="NCBI Taxonomy" id="5322"/>
    <lineage>
        <taxon>Eukaryota</taxon>
        <taxon>Fungi</taxon>
        <taxon>Dikarya</taxon>
        <taxon>Basidiomycota</taxon>
        <taxon>Agaricomycotina</taxon>
        <taxon>Agaricomycetes</taxon>
        <taxon>Agaricomycetidae</taxon>
        <taxon>Agaricales</taxon>
        <taxon>Pleurotineae</taxon>
        <taxon>Pleurotaceae</taxon>
        <taxon>Pleurotus</taxon>
    </lineage>
</organism>
<reference evidence="3" key="1">
    <citation type="submission" date="2019-07" db="EMBL/GenBank/DDBJ databases">
        <authorList>
            <person name="Palmer J.M."/>
        </authorList>
    </citation>
    <scope>NUCLEOTIDE SEQUENCE</scope>
    <source>
        <strain evidence="3">PC9</strain>
    </source>
</reference>
<dbReference type="VEuPathDB" id="FungiDB:PC9H_011331"/>
<feature type="region of interest" description="Disordered" evidence="1">
    <location>
        <begin position="60"/>
        <end position="110"/>
    </location>
</feature>
<protein>
    <submittedName>
        <fullName evidence="3">Uncharacterized protein</fullName>
    </submittedName>
</protein>
<dbReference type="RefSeq" id="XP_036626671.1">
    <property type="nucleotide sequence ID" value="XM_036780816.1"/>
</dbReference>
<proteinExistence type="predicted"/>
<gene>
    <name evidence="3" type="ORF">PC9H_011331</name>
</gene>
<keyword evidence="2" id="KW-1133">Transmembrane helix</keyword>
<dbReference type="PANTHER" id="PTHR41807:SF1">
    <property type="entry name" value="GLUTATHIONE TRANSFERASE 3"/>
    <property type="match status" value="1"/>
</dbReference>
<accession>A0A8H6ZKV3</accession>
<feature type="transmembrane region" description="Helical" evidence="2">
    <location>
        <begin position="266"/>
        <end position="292"/>
    </location>
</feature>
<feature type="compositionally biased region" description="Polar residues" evidence="1">
    <location>
        <begin position="155"/>
        <end position="166"/>
    </location>
</feature>
<evidence type="ECO:0000256" key="1">
    <source>
        <dbReference type="SAM" id="MobiDB-lite"/>
    </source>
</evidence>
<evidence type="ECO:0000313" key="4">
    <source>
        <dbReference type="Proteomes" id="UP000623687"/>
    </source>
</evidence>
<feature type="compositionally biased region" description="Polar residues" evidence="1">
    <location>
        <begin position="76"/>
        <end position="89"/>
    </location>
</feature>
<name>A0A8H6ZKV3_PLEOS</name>
<evidence type="ECO:0000256" key="2">
    <source>
        <dbReference type="SAM" id="Phobius"/>
    </source>
</evidence>
<feature type="region of interest" description="Disordered" evidence="1">
    <location>
        <begin position="141"/>
        <end position="197"/>
    </location>
</feature>
<dbReference type="GeneID" id="59381149"/>
<keyword evidence="2" id="KW-0812">Transmembrane</keyword>
<dbReference type="InterPro" id="IPR038872">
    <property type="entry name" value="Put_GTT3"/>
</dbReference>
<dbReference type="GO" id="GO:0016020">
    <property type="term" value="C:membrane"/>
    <property type="evidence" value="ECO:0007669"/>
    <property type="project" value="TreeGrafter"/>
</dbReference>
<comment type="caution">
    <text evidence="3">The sequence shown here is derived from an EMBL/GenBank/DDBJ whole genome shotgun (WGS) entry which is preliminary data.</text>
</comment>